<dbReference type="Pfam" id="PF13456">
    <property type="entry name" value="RVT_3"/>
    <property type="match status" value="1"/>
</dbReference>
<organism evidence="3 4">
    <name type="scientific">Punica granatum</name>
    <name type="common">Pomegranate</name>
    <dbReference type="NCBI Taxonomy" id="22663"/>
    <lineage>
        <taxon>Eukaryota</taxon>
        <taxon>Viridiplantae</taxon>
        <taxon>Streptophyta</taxon>
        <taxon>Embryophyta</taxon>
        <taxon>Tracheophyta</taxon>
        <taxon>Spermatophyta</taxon>
        <taxon>Magnoliopsida</taxon>
        <taxon>eudicotyledons</taxon>
        <taxon>Gunneridae</taxon>
        <taxon>Pentapetalae</taxon>
        <taxon>rosids</taxon>
        <taxon>malvids</taxon>
        <taxon>Myrtales</taxon>
        <taxon>Lythraceae</taxon>
        <taxon>Punica</taxon>
    </lineage>
</organism>
<dbReference type="SUPFAM" id="SSF56672">
    <property type="entry name" value="DNA/RNA polymerases"/>
    <property type="match status" value="1"/>
</dbReference>
<dbReference type="PANTHER" id="PTHR48475:SF1">
    <property type="entry name" value="RNASE H TYPE-1 DOMAIN-CONTAINING PROTEIN"/>
    <property type="match status" value="1"/>
</dbReference>
<comment type="caution">
    <text evidence="3">The sequence shown here is derived from an EMBL/GenBank/DDBJ whole genome shotgun (WGS) entry which is preliminary data.</text>
</comment>
<accession>A0A2I0JCF4</accession>
<evidence type="ECO:0000313" key="3">
    <source>
        <dbReference type="EMBL" id="PKI53610.1"/>
    </source>
</evidence>
<dbReference type="InterPro" id="IPR043502">
    <property type="entry name" value="DNA/RNA_pol_sf"/>
</dbReference>
<dbReference type="Gene3D" id="3.30.70.270">
    <property type="match status" value="1"/>
</dbReference>
<dbReference type="InterPro" id="IPR002156">
    <property type="entry name" value="RNaseH_domain"/>
</dbReference>
<dbReference type="CDD" id="cd09279">
    <property type="entry name" value="RNase_HI_like"/>
    <property type="match status" value="1"/>
</dbReference>
<name>A0A2I0JCF4_PUNGR</name>
<keyword evidence="4" id="KW-1185">Reference proteome</keyword>
<dbReference type="InterPro" id="IPR043128">
    <property type="entry name" value="Rev_trsase/Diguanyl_cyclase"/>
</dbReference>
<dbReference type="GO" id="GO:0004523">
    <property type="term" value="F:RNA-DNA hybrid ribonuclease activity"/>
    <property type="evidence" value="ECO:0007669"/>
    <property type="project" value="InterPro"/>
</dbReference>
<feature type="domain" description="RNase H type-1" evidence="2">
    <location>
        <begin position="682"/>
        <end position="831"/>
    </location>
</feature>
<dbReference type="EMBL" id="PGOL01001847">
    <property type="protein sequence ID" value="PKI53610.1"/>
    <property type="molecule type" value="Genomic_DNA"/>
</dbReference>
<dbReference type="GO" id="GO:0003676">
    <property type="term" value="F:nucleic acid binding"/>
    <property type="evidence" value="ECO:0007669"/>
    <property type="project" value="InterPro"/>
</dbReference>
<dbReference type="Gene3D" id="3.30.420.10">
    <property type="entry name" value="Ribonuclease H-like superfamily/Ribonuclease H"/>
    <property type="match status" value="1"/>
</dbReference>
<reference evidence="3 4" key="1">
    <citation type="submission" date="2017-11" db="EMBL/GenBank/DDBJ databases">
        <title>De-novo sequencing of pomegranate (Punica granatum L.) genome.</title>
        <authorList>
            <person name="Akparov Z."/>
            <person name="Amiraslanov A."/>
            <person name="Hajiyeva S."/>
            <person name="Abbasov M."/>
            <person name="Kaur K."/>
            <person name="Hamwieh A."/>
            <person name="Solovyev V."/>
            <person name="Salamov A."/>
            <person name="Braich B."/>
            <person name="Kosarev P."/>
            <person name="Mahmoud A."/>
            <person name="Hajiyev E."/>
            <person name="Babayeva S."/>
            <person name="Izzatullayeva V."/>
            <person name="Mammadov A."/>
            <person name="Mammadov A."/>
            <person name="Sharifova S."/>
            <person name="Ojaghi J."/>
            <person name="Eynullazada K."/>
            <person name="Bayramov B."/>
            <person name="Abdulazimova A."/>
            <person name="Shahmuradov I."/>
        </authorList>
    </citation>
    <scope>NUCLEOTIDE SEQUENCE [LARGE SCALE GENOMIC DNA]</scope>
    <source>
        <strain evidence="4">cv. AG2017</strain>
        <tissue evidence="3">Leaf</tissue>
    </source>
</reference>
<feature type="non-terminal residue" evidence="3">
    <location>
        <position position="907"/>
    </location>
</feature>
<feature type="region of interest" description="Disordered" evidence="1">
    <location>
        <begin position="42"/>
        <end position="71"/>
    </location>
</feature>
<gene>
    <name evidence="3" type="ORF">CRG98_026001</name>
</gene>
<dbReference type="Proteomes" id="UP000233551">
    <property type="component" value="Unassembled WGS sequence"/>
</dbReference>
<dbReference type="InterPro" id="IPR036397">
    <property type="entry name" value="RNaseH_sf"/>
</dbReference>
<evidence type="ECO:0000256" key="1">
    <source>
        <dbReference type="SAM" id="MobiDB-lite"/>
    </source>
</evidence>
<proteinExistence type="predicted"/>
<dbReference type="Pfam" id="PF00078">
    <property type="entry name" value="RVT_1"/>
    <property type="match status" value="1"/>
</dbReference>
<evidence type="ECO:0000313" key="4">
    <source>
        <dbReference type="Proteomes" id="UP000233551"/>
    </source>
</evidence>
<evidence type="ECO:0000259" key="2">
    <source>
        <dbReference type="PROSITE" id="PS50879"/>
    </source>
</evidence>
<dbReference type="InterPro" id="IPR000477">
    <property type="entry name" value="RT_dom"/>
</dbReference>
<dbReference type="PANTHER" id="PTHR48475">
    <property type="entry name" value="RIBONUCLEASE H"/>
    <property type="match status" value="1"/>
</dbReference>
<dbReference type="PROSITE" id="PS50879">
    <property type="entry name" value="RNASE_H_1"/>
    <property type="match status" value="1"/>
</dbReference>
<sequence length="907" mass="101347">MFHGTLNGAYYSHLMGHKSSFSEMIMAGRQVDLGIKLGRIKGPIRKGEGESSRKIASAATPTGGRRSKEASVNAVNAGHNAPQQYSHLHWPRNKLSIITLPFLLRPRSTDLRLRELLSRRNRPQPHRMIDEKKLVFNVARPPNVQANPFPDHGSSSRPTINMINVDTIGEYEANQEGPSPFVIEYVPPKTTVGFTGFGIAPTPFVIEIPAMELYQDSKVPWTYEGSGGNLEQQFSVMGVTRSGRVYENPEAARKGKAPTMPGVSPEALSIPQKKVTKEEVEAFMKIIKVSEYKVVEQMANLLLGRPWIHAAGAVPSSLHQRIKFITEGRLITVKGEEDYAIYKEMAVPYVSIGDDENLPFHSFETISVIRDYGKVGPSCADRMVGKILLRHNYIPGTGLGAHGTLDGPSSDSDSEPVGLPNICAVTEETTPGAYIRLAQENEELNNWTSVPRYSTVIADVPHSNLSLRRIDSNPSEELLEESRPIYFGEGLDEDGRVPEIEESLRHLENRQLTSVEPTEEININAGFLEVCNYFEWAANIVPVEKKDGRVRVCVDYQDLDKASPKDNFPLPHIDVLVDNTARHTLFSFMDGFSGAMVTLFHDMMHKKIEVYVDDMIAKSKKGEDHLVNLKRLFGRLKKYKLRLNPTKCTFSAKSGKLLGFVVSERGIEVDPDKRSSQSKTIHRSTLTFRTKGSSKWIVRRTNLHGRCISTAQSTGSGIGAVLISPDGRYYPIAAKVDFPCTNNVAEYEACILGLQAAIDFKVRELEVFGDSMLTIFQMLGEWKTRDEKLVSYHEYLEELAENFEKISFTYTPLIKNQFADALATLASMVSITKENLIEPLEIEIAKGLAHCDAIEATDEQPWYEDIKQFLQTVTANAVARFLKRDIIARYGVPETIITDNAKNLNNK</sequence>
<dbReference type="AlphaFoldDB" id="A0A2I0JCF4"/>
<dbReference type="CDD" id="cd01647">
    <property type="entry name" value="RT_LTR"/>
    <property type="match status" value="1"/>
</dbReference>
<protein>
    <recommendedName>
        <fullName evidence="2">RNase H type-1 domain-containing protein</fullName>
    </recommendedName>
</protein>